<dbReference type="AlphaFoldDB" id="A0A4U0FI16"/>
<dbReference type="InterPro" id="IPR014047">
    <property type="entry name" value="Chr_Tranpt_l_chain"/>
</dbReference>
<keyword evidence="6 7" id="KW-0472">Membrane</keyword>
<dbReference type="PANTHER" id="PTHR33567">
    <property type="entry name" value="CHROMATE ION TRANSPORTER (EUROFUNG)"/>
    <property type="match status" value="1"/>
</dbReference>
<comment type="caution">
    <text evidence="8">The sequence shown here is derived from an EMBL/GenBank/DDBJ whole genome shotgun (WGS) entry which is preliminary data.</text>
</comment>
<sequence length="388" mass="40837">METGWTALRLGLTSFGGPIAHIGYFRNEYVHRRRWVDEETFADLTSMCQFLPGPASSQLGMSLGMKRAGVAGALSAWVGFTLPSALLMTFFAFAAASIGKAGEGLLHGLMLAAVAVVAQAVWSMARTSVTDVTRAVFAVCTAAIALWLPGTAGQLPPLVLCGAAGWLLLRKQVNITAPIPDVPRNRPVLAMTCLSLFFILLALLPVLSVVSLSPLVNLADIGYRAGSLVFGGGHVVLPMLEHESVRSGLLTERQFVEGYGAAQAVPGPLFTFAAYIGAVSSQGLQGCIRAAVMLIAIFLPSFLLVAGVMPFWEGLRANKGTRAALAGVNAAVVGLLAAALYDPVWTSAVRQPIDIAVAAAAFVCLVLWRWPSWLIVAASALAGWMIYG</sequence>
<dbReference type="PANTHER" id="PTHR33567:SF3">
    <property type="entry name" value="CHROMATE ION TRANSPORTER (EUROFUNG)"/>
    <property type="match status" value="1"/>
</dbReference>
<evidence type="ECO:0000256" key="3">
    <source>
        <dbReference type="ARBA" id="ARBA00022475"/>
    </source>
</evidence>
<feature type="transmembrane region" description="Helical" evidence="7">
    <location>
        <begin position="135"/>
        <end position="168"/>
    </location>
</feature>
<evidence type="ECO:0000313" key="9">
    <source>
        <dbReference type="Proteomes" id="UP000309673"/>
    </source>
</evidence>
<comment type="similarity">
    <text evidence="2">Belongs to the chromate ion transporter (CHR) (TC 2.A.51) family.</text>
</comment>
<name>A0A4U0FI16_9BACL</name>
<evidence type="ECO:0000256" key="4">
    <source>
        <dbReference type="ARBA" id="ARBA00022692"/>
    </source>
</evidence>
<proteinExistence type="inferred from homology"/>
<dbReference type="PIRSF" id="PIRSF004810">
    <property type="entry name" value="ChrA"/>
    <property type="match status" value="1"/>
</dbReference>
<evidence type="ECO:0000256" key="6">
    <source>
        <dbReference type="ARBA" id="ARBA00023136"/>
    </source>
</evidence>
<feature type="transmembrane region" description="Helical" evidence="7">
    <location>
        <begin position="324"/>
        <end position="341"/>
    </location>
</feature>
<feature type="transmembrane region" description="Helical" evidence="7">
    <location>
        <begin position="70"/>
        <end position="98"/>
    </location>
</feature>
<feature type="transmembrane region" description="Helical" evidence="7">
    <location>
        <begin position="353"/>
        <end position="386"/>
    </location>
</feature>
<dbReference type="OrthoDB" id="9788907at2"/>
<feature type="transmembrane region" description="Helical" evidence="7">
    <location>
        <begin position="290"/>
        <end position="312"/>
    </location>
</feature>
<dbReference type="NCBIfam" id="TIGR00937">
    <property type="entry name" value="2A51"/>
    <property type="match status" value="1"/>
</dbReference>
<feature type="transmembrane region" description="Helical" evidence="7">
    <location>
        <begin position="221"/>
        <end position="240"/>
    </location>
</feature>
<evidence type="ECO:0000256" key="1">
    <source>
        <dbReference type="ARBA" id="ARBA00004651"/>
    </source>
</evidence>
<evidence type="ECO:0000256" key="2">
    <source>
        <dbReference type="ARBA" id="ARBA00005262"/>
    </source>
</evidence>
<feature type="transmembrane region" description="Helical" evidence="7">
    <location>
        <begin position="188"/>
        <end position="209"/>
    </location>
</feature>
<dbReference type="InterPro" id="IPR003370">
    <property type="entry name" value="Chromate_transpt"/>
</dbReference>
<feature type="transmembrane region" description="Helical" evidence="7">
    <location>
        <begin position="260"/>
        <end position="278"/>
    </location>
</feature>
<dbReference type="Proteomes" id="UP000309673">
    <property type="component" value="Unassembled WGS sequence"/>
</dbReference>
<dbReference type="Pfam" id="PF02417">
    <property type="entry name" value="Chromate_transp"/>
    <property type="match status" value="2"/>
</dbReference>
<feature type="transmembrane region" description="Helical" evidence="7">
    <location>
        <begin position="104"/>
        <end position="123"/>
    </location>
</feature>
<reference evidence="8 9" key="1">
    <citation type="submission" date="2019-04" db="EMBL/GenBank/DDBJ databases">
        <title>Cohnella sp. nov., isolated from soil.</title>
        <authorList>
            <person name="Kim W."/>
        </authorList>
    </citation>
    <scope>NUCLEOTIDE SEQUENCE [LARGE SCALE GENOMIC DNA]</scope>
    <source>
        <strain evidence="8 9">CAU 1483</strain>
    </source>
</reference>
<evidence type="ECO:0000313" key="8">
    <source>
        <dbReference type="EMBL" id="TJY44588.1"/>
    </source>
</evidence>
<accession>A0A4U0FI16</accession>
<dbReference type="EMBL" id="SUPK01000001">
    <property type="protein sequence ID" value="TJY44588.1"/>
    <property type="molecule type" value="Genomic_DNA"/>
</dbReference>
<organism evidence="8 9">
    <name type="scientific">Cohnella pontilimi</name>
    <dbReference type="NCBI Taxonomy" id="2564100"/>
    <lineage>
        <taxon>Bacteria</taxon>
        <taxon>Bacillati</taxon>
        <taxon>Bacillota</taxon>
        <taxon>Bacilli</taxon>
        <taxon>Bacillales</taxon>
        <taxon>Paenibacillaceae</taxon>
        <taxon>Cohnella</taxon>
    </lineage>
</organism>
<comment type="subcellular location">
    <subcellularLocation>
        <location evidence="1">Cell membrane</location>
        <topology evidence="1">Multi-pass membrane protein</topology>
    </subcellularLocation>
</comment>
<gene>
    <name evidence="8" type="primary">chrA</name>
    <name evidence="8" type="ORF">E5161_02175</name>
</gene>
<keyword evidence="4 7" id="KW-0812">Transmembrane</keyword>
<keyword evidence="3" id="KW-1003">Cell membrane</keyword>
<dbReference type="GO" id="GO:0005886">
    <property type="term" value="C:plasma membrane"/>
    <property type="evidence" value="ECO:0007669"/>
    <property type="project" value="UniProtKB-SubCell"/>
</dbReference>
<keyword evidence="5 7" id="KW-1133">Transmembrane helix</keyword>
<keyword evidence="9" id="KW-1185">Reference proteome</keyword>
<evidence type="ECO:0000256" key="7">
    <source>
        <dbReference type="SAM" id="Phobius"/>
    </source>
</evidence>
<protein>
    <submittedName>
        <fullName evidence="8">Chromate efflux transporter</fullName>
    </submittedName>
</protein>
<evidence type="ECO:0000256" key="5">
    <source>
        <dbReference type="ARBA" id="ARBA00022989"/>
    </source>
</evidence>
<feature type="transmembrane region" description="Helical" evidence="7">
    <location>
        <begin position="6"/>
        <end position="25"/>
    </location>
</feature>
<dbReference type="GO" id="GO:0015109">
    <property type="term" value="F:chromate transmembrane transporter activity"/>
    <property type="evidence" value="ECO:0007669"/>
    <property type="project" value="InterPro"/>
</dbReference>